<sequence>MKCSQQDNAGNFSETRVIIDIIDQLRPQFKHNRYEASVSENQVGPVLEVLPAPIQADTSEGSNYTIIYSINEDSPSDYQNNFNVDQVTGIIRVVTELDFEEIKDTITIPLKVRTDK</sequence>
<evidence type="ECO:0000256" key="3">
    <source>
        <dbReference type="ARBA" id="ARBA00022989"/>
    </source>
</evidence>
<dbReference type="InterPro" id="IPR015919">
    <property type="entry name" value="Cadherin-like_sf"/>
</dbReference>
<dbReference type="PANTHER" id="PTHR24028:SF263">
    <property type="entry name" value="CADHERIN-RELATED FAMILY MEMBER 1"/>
    <property type="match status" value="1"/>
</dbReference>
<keyword evidence="5" id="KW-0325">Glycoprotein</keyword>
<keyword evidence="3" id="KW-1133">Transmembrane helix</keyword>
<dbReference type="GeneID" id="116219224"/>
<evidence type="ECO:0000256" key="4">
    <source>
        <dbReference type="ARBA" id="ARBA00023136"/>
    </source>
</evidence>
<reference evidence="9" key="1">
    <citation type="submission" date="2025-08" db="UniProtKB">
        <authorList>
            <consortium name="RefSeq"/>
        </authorList>
    </citation>
    <scope>IDENTIFICATION</scope>
</reference>
<dbReference type="GO" id="GO:0005509">
    <property type="term" value="F:calcium ion binding"/>
    <property type="evidence" value="ECO:0007669"/>
    <property type="project" value="UniProtKB-UniRule"/>
</dbReference>
<dbReference type="Proteomes" id="UP000515152">
    <property type="component" value="Chromosome 24"/>
</dbReference>
<dbReference type="AlphaFoldDB" id="A0A6P8F0I3"/>
<keyword evidence="8" id="KW-1185">Reference proteome</keyword>
<proteinExistence type="predicted"/>
<keyword evidence="4" id="KW-0472">Membrane</keyword>
<dbReference type="GO" id="GO:0005886">
    <property type="term" value="C:plasma membrane"/>
    <property type="evidence" value="ECO:0007669"/>
    <property type="project" value="TreeGrafter"/>
</dbReference>
<evidence type="ECO:0000313" key="9">
    <source>
        <dbReference type="RefSeq" id="XP_031418204.1"/>
    </source>
</evidence>
<feature type="domain" description="Cadherin" evidence="7">
    <location>
        <begin position="30"/>
        <end position="112"/>
    </location>
</feature>
<dbReference type="InterPro" id="IPR002126">
    <property type="entry name" value="Cadherin-like_dom"/>
</dbReference>
<keyword evidence="6" id="KW-0106">Calcium</keyword>
<protein>
    <submittedName>
        <fullName evidence="9">Protocadherin alpha-2-like</fullName>
    </submittedName>
</protein>
<dbReference type="CDD" id="cd11304">
    <property type="entry name" value="Cadherin_repeat"/>
    <property type="match status" value="1"/>
</dbReference>
<evidence type="ECO:0000256" key="6">
    <source>
        <dbReference type="PROSITE-ProRule" id="PRU00043"/>
    </source>
</evidence>
<evidence type="ECO:0000259" key="7">
    <source>
        <dbReference type="PROSITE" id="PS50268"/>
    </source>
</evidence>
<evidence type="ECO:0000256" key="2">
    <source>
        <dbReference type="ARBA" id="ARBA00022692"/>
    </source>
</evidence>
<evidence type="ECO:0000313" key="8">
    <source>
        <dbReference type="Proteomes" id="UP000515152"/>
    </source>
</evidence>
<evidence type="ECO:0000256" key="1">
    <source>
        <dbReference type="ARBA" id="ARBA00004167"/>
    </source>
</evidence>
<gene>
    <name evidence="9" type="primary">LOC116219224</name>
</gene>
<name>A0A6P8F0I3_CLUHA</name>
<dbReference type="KEGG" id="char:116219224"/>
<dbReference type="OrthoDB" id="6252479at2759"/>
<comment type="subcellular location">
    <subcellularLocation>
        <location evidence="1">Membrane</location>
        <topology evidence="1">Single-pass membrane protein</topology>
    </subcellularLocation>
</comment>
<dbReference type="PROSITE" id="PS50268">
    <property type="entry name" value="CADHERIN_2"/>
    <property type="match status" value="1"/>
</dbReference>
<dbReference type="RefSeq" id="XP_031418204.1">
    <property type="nucleotide sequence ID" value="XM_031562344.1"/>
</dbReference>
<dbReference type="PANTHER" id="PTHR24028">
    <property type="entry name" value="CADHERIN-87A"/>
    <property type="match status" value="1"/>
</dbReference>
<dbReference type="SUPFAM" id="SSF49313">
    <property type="entry name" value="Cadherin-like"/>
    <property type="match status" value="1"/>
</dbReference>
<keyword evidence="2" id="KW-0812">Transmembrane</keyword>
<evidence type="ECO:0000256" key="5">
    <source>
        <dbReference type="ARBA" id="ARBA00023180"/>
    </source>
</evidence>
<dbReference type="InterPro" id="IPR050174">
    <property type="entry name" value="Protocadherin/Cadherin-CA"/>
</dbReference>
<dbReference type="Gene3D" id="2.60.40.60">
    <property type="entry name" value="Cadherins"/>
    <property type="match status" value="1"/>
</dbReference>
<accession>A0A6P8F0I3</accession>
<organism evidence="8 9">
    <name type="scientific">Clupea harengus</name>
    <name type="common">Atlantic herring</name>
    <dbReference type="NCBI Taxonomy" id="7950"/>
    <lineage>
        <taxon>Eukaryota</taxon>
        <taxon>Metazoa</taxon>
        <taxon>Chordata</taxon>
        <taxon>Craniata</taxon>
        <taxon>Vertebrata</taxon>
        <taxon>Euteleostomi</taxon>
        <taxon>Actinopterygii</taxon>
        <taxon>Neopterygii</taxon>
        <taxon>Teleostei</taxon>
        <taxon>Clupei</taxon>
        <taxon>Clupeiformes</taxon>
        <taxon>Clupeoidei</taxon>
        <taxon>Clupeidae</taxon>
        <taxon>Clupea</taxon>
    </lineage>
</organism>
<dbReference type="GO" id="GO:0007156">
    <property type="term" value="P:homophilic cell adhesion via plasma membrane adhesion molecules"/>
    <property type="evidence" value="ECO:0007669"/>
    <property type="project" value="InterPro"/>
</dbReference>
<dbReference type="Pfam" id="PF00028">
    <property type="entry name" value="Cadherin"/>
    <property type="match status" value="1"/>
</dbReference>